<evidence type="ECO:0000256" key="2">
    <source>
        <dbReference type="SAM" id="Coils"/>
    </source>
</evidence>
<feature type="region of interest" description="Disordered" evidence="3">
    <location>
        <begin position="512"/>
        <end position="548"/>
    </location>
</feature>
<feature type="coiled-coil region" evidence="2">
    <location>
        <begin position="557"/>
        <end position="584"/>
    </location>
</feature>
<evidence type="ECO:0000256" key="4">
    <source>
        <dbReference type="SAM" id="Phobius"/>
    </source>
</evidence>
<feature type="non-terminal residue" evidence="6">
    <location>
        <position position="1460"/>
    </location>
</feature>
<name>A0A1A7YBY9_9TELE</name>
<dbReference type="PROSITE" id="PS00652">
    <property type="entry name" value="TNFR_NGFR_1"/>
    <property type="match status" value="2"/>
</dbReference>
<feature type="transmembrane region" description="Helical" evidence="4">
    <location>
        <begin position="1351"/>
        <end position="1371"/>
    </location>
</feature>
<dbReference type="EMBL" id="HADX01005546">
    <property type="protein sequence ID" value="SBP27778.1"/>
    <property type="molecule type" value="Transcribed_RNA"/>
</dbReference>
<dbReference type="InterPro" id="IPR034046">
    <property type="entry name" value="TNFRSF16_N"/>
</dbReference>
<evidence type="ECO:0000313" key="6">
    <source>
        <dbReference type="EMBL" id="SBP27778.1"/>
    </source>
</evidence>
<dbReference type="Pfam" id="PF18422">
    <property type="entry name" value="TNFR_16_TM"/>
    <property type="match status" value="1"/>
</dbReference>
<feature type="repeat" description="TNFR-Cys" evidence="1">
    <location>
        <begin position="1171"/>
        <end position="1212"/>
    </location>
</feature>
<feature type="compositionally biased region" description="Basic residues" evidence="3">
    <location>
        <begin position="245"/>
        <end position="261"/>
    </location>
</feature>
<feature type="compositionally biased region" description="Low complexity" evidence="3">
    <location>
        <begin position="1384"/>
        <end position="1393"/>
    </location>
</feature>
<keyword evidence="2" id="KW-0175">Coiled coil</keyword>
<feature type="domain" description="TNFR-Cys" evidence="5">
    <location>
        <begin position="1253"/>
        <end position="1295"/>
    </location>
</feature>
<evidence type="ECO:0000256" key="3">
    <source>
        <dbReference type="SAM" id="MobiDB-lite"/>
    </source>
</evidence>
<feature type="region of interest" description="Disordered" evidence="3">
    <location>
        <begin position="903"/>
        <end position="925"/>
    </location>
</feature>
<feature type="repeat" description="TNFR-Cys" evidence="1">
    <location>
        <begin position="1136"/>
        <end position="1169"/>
    </location>
</feature>
<accession>A0A1A7YBY9</accession>
<dbReference type="CDD" id="cd13416">
    <property type="entry name" value="TNFRSF16"/>
    <property type="match status" value="1"/>
</dbReference>
<dbReference type="SMART" id="SM00208">
    <property type="entry name" value="TNFR"/>
    <property type="match status" value="4"/>
</dbReference>
<feature type="disulfide bond" evidence="1">
    <location>
        <begin position="1194"/>
        <end position="1212"/>
    </location>
</feature>
<feature type="compositionally biased region" description="Low complexity" evidence="3">
    <location>
        <begin position="1416"/>
        <end position="1428"/>
    </location>
</feature>
<feature type="region of interest" description="Disordered" evidence="3">
    <location>
        <begin position="405"/>
        <end position="454"/>
    </location>
</feature>
<feature type="disulfide bond" evidence="1">
    <location>
        <begin position="1230"/>
        <end position="1243"/>
    </location>
</feature>
<evidence type="ECO:0000259" key="5">
    <source>
        <dbReference type="PROSITE" id="PS50050"/>
    </source>
</evidence>
<feature type="repeat" description="TNFR-Cys" evidence="1">
    <location>
        <begin position="1213"/>
        <end position="1251"/>
    </location>
</feature>
<dbReference type="PANTHER" id="PTHR22741">
    <property type="entry name" value="P140CAP/SNIP-RELATED"/>
    <property type="match status" value="1"/>
</dbReference>
<feature type="region of interest" description="Disordered" evidence="3">
    <location>
        <begin position="1065"/>
        <end position="1085"/>
    </location>
</feature>
<dbReference type="FunFam" id="2.10.50.10:FF:000012">
    <property type="entry name" value="tumor necrosis factor receptor superfamily member 16"/>
    <property type="match status" value="1"/>
</dbReference>
<dbReference type="InterPro" id="IPR001368">
    <property type="entry name" value="TNFR/NGFR_Cys_rich_reg"/>
</dbReference>
<feature type="region of interest" description="Disordered" evidence="3">
    <location>
        <begin position="953"/>
        <end position="983"/>
    </location>
</feature>
<dbReference type="Gene3D" id="1.20.58.1540">
    <property type="entry name" value="Actin interacting protein 3, C-terminal domain"/>
    <property type="match status" value="1"/>
</dbReference>
<keyword evidence="1" id="KW-1015">Disulfide bond</keyword>
<comment type="caution">
    <text evidence="1">Lacks conserved residue(s) required for the propagation of feature annotation.</text>
</comment>
<feature type="disulfide bond" evidence="1">
    <location>
        <begin position="1233"/>
        <end position="1251"/>
    </location>
</feature>
<organism evidence="6">
    <name type="scientific">Iconisemion striatum</name>
    <dbReference type="NCBI Taxonomy" id="60296"/>
    <lineage>
        <taxon>Eukaryota</taxon>
        <taxon>Metazoa</taxon>
        <taxon>Chordata</taxon>
        <taxon>Craniata</taxon>
        <taxon>Vertebrata</taxon>
        <taxon>Euteleostomi</taxon>
        <taxon>Actinopterygii</taxon>
        <taxon>Neopterygii</taxon>
        <taxon>Teleostei</taxon>
        <taxon>Neoteleostei</taxon>
        <taxon>Acanthomorphata</taxon>
        <taxon>Ovalentaria</taxon>
        <taxon>Atherinomorphae</taxon>
        <taxon>Cyprinodontiformes</taxon>
        <taxon>Nothobranchiidae</taxon>
        <taxon>Iconisemion</taxon>
    </lineage>
</organism>
<dbReference type="GO" id="GO:0014069">
    <property type="term" value="C:postsynaptic density"/>
    <property type="evidence" value="ECO:0007669"/>
    <property type="project" value="TreeGrafter"/>
</dbReference>
<dbReference type="InterPro" id="IPR051825">
    <property type="entry name" value="SRCIN1"/>
</dbReference>
<feature type="domain" description="TNFR-Cys" evidence="5">
    <location>
        <begin position="1136"/>
        <end position="1169"/>
    </location>
</feature>
<feature type="region of interest" description="Disordered" evidence="3">
    <location>
        <begin position="196"/>
        <end position="276"/>
    </location>
</feature>
<reference evidence="6" key="2">
    <citation type="submission" date="2016-06" db="EMBL/GenBank/DDBJ databases">
        <title>The genome of a short-lived fish provides insights into sex chromosome evolution and the genetic control of aging.</title>
        <authorList>
            <person name="Reichwald K."/>
            <person name="Felder M."/>
            <person name="Petzold A."/>
            <person name="Koch P."/>
            <person name="Groth M."/>
            <person name="Platzer M."/>
        </authorList>
    </citation>
    <scope>NUCLEOTIDE SEQUENCE</scope>
    <source>
        <tissue evidence="6">Brain</tissue>
    </source>
</reference>
<feature type="disulfide bond" evidence="1">
    <location>
        <begin position="1254"/>
        <end position="1269"/>
    </location>
</feature>
<feature type="disulfide bond" evidence="1">
    <location>
        <begin position="1149"/>
        <end position="1162"/>
    </location>
</feature>
<dbReference type="GO" id="GO:0061001">
    <property type="term" value="P:regulation of dendritic spine morphogenesis"/>
    <property type="evidence" value="ECO:0007669"/>
    <property type="project" value="TreeGrafter"/>
</dbReference>
<protein>
    <submittedName>
        <fullName evidence="6">SRC kinase signaling inhibitor 1</fullName>
    </submittedName>
</protein>
<feature type="domain" description="TNFR-Cys" evidence="5">
    <location>
        <begin position="1213"/>
        <end position="1251"/>
    </location>
</feature>
<dbReference type="PROSITE" id="PS50050">
    <property type="entry name" value="TNFR_NGFR_2"/>
    <property type="match status" value="4"/>
</dbReference>
<feature type="coiled-coil region" evidence="2">
    <location>
        <begin position="636"/>
        <end position="689"/>
    </location>
</feature>
<dbReference type="GO" id="GO:0016301">
    <property type="term" value="F:kinase activity"/>
    <property type="evidence" value="ECO:0007669"/>
    <property type="project" value="UniProtKB-KW"/>
</dbReference>
<dbReference type="PRINTS" id="PR01966">
    <property type="entry name" value="TNFACTORR16"/>
</dbReference>
<feature type="compositionally biased region" description="Pro residues" evidence="3">
    <location>
        <begin position="960"/>
        <end position="969"/>
    </location>
</feature>
<dbReference type="InterPro" id="IPR022325">
    <property type="entry name" value="TNFR_16"/>
</dbReference>
<keyword evidence="6" id="KW-0418">Kinase</keyword>
<feature type="compositionally biased region" description="Polar residues" evidence="3">
    <location>
        <begin position="1406"/>
        <end position="1415"/>
    </location>
</feature>
<dbReference type="GO" id="GO:0015629">
    <property type="term" value="C:actin cytoskeleton"/>
    <property type="evidence" value="ECO:0007669"/>
    <property type="project" value="TreeGrafter"/>
</dbReference>
<keyword evidence="6" id="KW-0808">Transferase</keyword>
<dbReference type="Pfam" id="PF00020">
    <property type="entry name" value="TNFR_c6"/>
    <property type="match status" value="3"/>
</dbReference>
<feature type="compositionally biased region" description="Polar residues" evidence="3">
    <location>
        <begin position="1437"/>
        <end position="1446"/>
    </location>
</feature>
<dbReference type="FunFam" id="2.10.50.10:FF:000013">
    <property type="entry name" value="Tumor necrosis factor receptor superfamily member 16"/>
    <property type="match status" value="1"/>
</dbReference>
<keyword evidence="4" id="KW-0472">Membrane</keyword>
<dbReference type="GO" id="GO:0005737">
    <property type="term" value="C:cytoplasm"/>
    <property type="evidence" value="ECO:0007669"/>
    <property type="project" value="TreeGrafter"/>
</dbReference>
<feature type="non-terminal residue" evidence="6">
    <location>
        <position position="1"/>
    </location>
</feature>
<gene>
    <name evidence="6" type="primary">SRCIN1</name>
</gene>
<dbReference type="Gene3D" id="2.10.50.10">
    <property type="entry name" value="Tumor Necrosis Factor Receptor, subunit A, domain 2"/>
    <property type="match status" value="2"/>
</dbReference>
<dbReference type="SUPFAM" id="SSF57586">
    <property type="entry name" value="TNF receptor-like"/>
    <property type="match status" value="3"/>
</dbReference>
<evidence type="ECO:0000256" key="1">
    <source>
        <dbReference type="PROSITE-ProRule" id="PRU00206"/>
    </source>
</evidence>
<feature type="compositionally biased region" description="Low complexity" evidence="3">
    <location>
        <begin position="205"/>
        <end position="226"/>
    </location>
</feature>
<dbReference type="InterPro" id="IPR041448">
    <property type="entry name" value="TNFR16_TM"/>
</dbReference>
<feature type="disulfide bond" evidence="1">
    <location>
        <begin position="1191"/>
        <end position="1204"/>
    </location>
</feature>
<dbReference type="PANTHER" id="PTHR22741:SF5">
    <property type="entry name" value="SRC KINASE SIGNALING INHIBITOR 1"/>
    <property type="match status" value="1"/>
</dbReference>
<sequence length="1460" mass="160047">EAFVVLSDALWKQQPNYWSFKTRTPRVTRLSPTQPALADQANRVSFASAENLETMSEPDIPIGFNRMNRLRQSLPLARSSSQAKLRAPGILFLQLGEEIRRVHLTHELTSLETLRALIVHMFPQRLTMAMLRSPSTALLIKDETRNIFYELEDPRDVQDRCVIKIYCKEPVYGTYPGHHNPHLANGDLRREMVHAPQDSPNRRLSNPPMSSQHSSASASPPQGSPSRARLLYSVGRPSSYAGPPHHTHSLPHPHSQSHHSSPHQQPQLHQPHHTQPAFCTSSSAILERRDVKPDDELGGSRSMVLLRSDGGGIYADPYTLGPDPSRLSLAGGPHSPLPARADPYASLYRRGGGPGPGSVRTLTSYSAAALQGELMDSGVLYRPGGPLYNDAYAASMLAMGLRVPPSSPQKIPDMRDSYGGTLPNRGSPGRQSLRRDSVTSSVFGDSPKARVQGPGLGLTAEQLCLIGGDGGGAGAFGSPLLGNETETRERMEAMEKQIASLTGLLQRVLTRAPEADSPEKMESASDGSAADPLTPSAPLALMPPPSLGSSQPITVSRMQMQLHLQNLQQNTNALRKQLSQLRNIQLENQDSVLSLLRQTESELSLMMLDAMRPQEDPLQRQRLLVEEERLKYLNQEELLIQQLHDLEKSVEELQRNSSINHGLVTEQDVDQKSKELRMLGETLTELKNQFPSLQSKMRVVLRVEVEAVKFLKEEPHRLEALLKRCNTMTDALSSLRRQVTEGVWKTPEDIYSQTQKRPEDLSRSSDLDILNSPPLSLADLSTSAGLANWIPVSSEVNTSGPEQDVQSSMAFRNRVLDELPSRRPAEKAVSAEVRLAAERDWEEKRASLTQFSAQDINRLLEETQAELMKAIPDLDFAAKHINKPAVPPKPQITIPITANTSTLSAAGTTGSSATSTAGGDQQPGKVQLAAQKLNSMEGSGSHRGSVDLSVARYKTEKPSKSPPPPPPRRSFPSAHGLTTNRTGDVIITTKNQKMDEDGEIPKTLVKLRRTPSDTPRPASTPPVIAASAIQDEDDEEKIIAELENSSNSPGPTKGPTVAARLKHLQQGSLERPKTRKQKEDFPKVQGQQQRCILRSRAVLCDSSRRSRMPTTVSLIMLCALVSLARTSKTERALFPDCVSGHYTDSGECCLECPTGEGVVKECGATQTVCAQCLDSETFSENDSHTEKCKPCTQCTGLMRMETPCTDSNDARCVCNYNYYYNKLSGQCELCTVCPVGQGVYTHCDHYHDTVCEECLDETYSDRESSLEPCLPCTICDEELDETLIAECTPNSDSVCHNPNLPTYDPTTADPLSYSDAFFPGGSDNPLPSGETTTSSAGSPRFLGHGLNENLIPIYCSILAAVVVGLVAYIVFKRWNSCKQNKQAANNRAATNNQMVTPEGEKLHSDSGISVDTQSLQEQQQQQAQAEVQPKPSRTHTQEQIVDSLHQTPVVIGDTKSSRSA</sequence>
<proteinExistence type="predicted"/>
<dbReference type="Gene3D" id="6.10.250.1780">
    <property type="match status" value="1"/>
</dbReference>
<feature type="domain" description="TNFR-Cys" evidence="5">
    <location>
        <begin position="1171"/>
        <end position="1212"/>
    </location>
</feature>
<keyword evidence="4" id="KW-1133">Transmembrane helix</keyword>
<feature type="compositionally biased region" description="Low complexity" evidence="3">
    <location>
        <begin position="262"/>
        <end position="276"/>
    </location>
</feature>
<feature type="repeat" description="TNFR-Cys" evidence="1">
    <location>
        <begin position="1253"/>
        <end position="1295"/>
    </location>
</feature>
<feature type="region of interest" description="Disordered" evidence="3">
    <location>
        <begin position="1384"/>
        <end position="1460"/>
    </location>
</feature>
<reference evidence="6" key="1">
    <citation type="submission" date="2016-05" db="EMBL/GenBank/DDBJ databases">
        <authorList>
            <person name="Lavstsen T."/>
            <person name="Jespersen J.S."/>
        </authorList>
    </citation>
    <scope>NUCLEOTIDE SEQUENCE</scope>
    <source>
        <tissue evidence="6">Brain</tissue>
    </source>
</reference>
<keyword evidence="4" id="KW-0812">Transmembrane</keyword>
<feature type="compositionally biased region" description="Low complexity" evidence="3">
    <location>
        <begin position="903"/>
        <end position="919"/>
    </location>
</feature>
<feature type="compositionally biased region" description="Basic and acidic residues" evidence="3">
    <location>
        <begin position="513"/>
        <end position="523"/>
    </location>
</feature>